<dbReference type="EMBL" id="MCGH01000002">
    <property type="protein sequence ID" value="ODM07140.1"/>
    <property type="molecule type" value="Genomic_DNA"/>
</dbReference>
<evidence type="ECO:0000256" key="3">
    <source>
        <dbReference type="ARBA" id="ARBA00022801"/>
    </source>
</evidence>
<comment type="similarity">
    <text evidence="1">Belongs to the glycosyl hydrolase 32 family.</text>
</comment>
<gene>
    <name evidence="6" type="primary">bfrA_2</name>
    <name evidence="6" type="ORF">BEI61_03030</name>
</gene>
<dbReference type="GO" id="GO:0004564">
    <property type="term" value="F:beta-fructofuranosidase activity"/>
    <property type="evidence" value="ECO:0007669"/>
    <property type="project" value="UniProtKB-EC"/>
</dbReference>
<dbReference type="InterPro" id="IPR023296">
    <property type="entry name" value="Glyco_hydro_beta-prop_sf"/>
</dbReference>
<evidence type="ECO:0000256" key="4">
    <source>
        <dbReference type="ARBA" id="ARBA00023295"/>
    </source>
</evidence>
<dbReference type="InterPro" id="IPR013148">
    <property type="entry name" value="Glyco_hydro_32_N"/>
</dbReference>
<dbReference type="PATRIC" id="fig|1432052.4.peg.3376"/>
<dbReference type="EC" id="3.2.1.26" evidence="2"/>
<dbReference type="CDD" id="cd08995">
    <property type="entry name" value="GH32_EcAec43-like"/>
    <property type="match status" value="1"/>
</dbReference>
<evidence type="ECO:0000256" key="1">
    <source>
        <dbReference type="ARBA" id="ARBA00009902"/>
    </source>
</evidence>
<evidence type="ECO:0000256" key="2">
    <source>
        <dbReference type="ARBA" id="ARBA00012758"/>
    </source>
</evidence>
<evidence type="ECO:0000313" key="6">
    <source>
        <dbReference type="EMBL" id="ODM07140.1"/>
    </source>
</evidence>
<comment type="caution">
    <text evidence="6">The sequence shown here is derived from an EMBL/GenBank/DDBJ whole genome shotgun (WGS) entry which is preliminary data.</text>
</comment>
<dbReference type="AlphaFoldDB" id="A0A1E3AEH2"/>
<proteinExistence type="inferred from homology"/>
<dbReference type="SMART" id="SM00640">
    <property type="entry name" value="Glyco_32"/>
    <property type="match status" value="1"/>
</dbReference>
<keyword evidence="3 6" id="KW-0378">Hydrolase</keyword>
<dbReference type="InterPro" id="IPR051214">
    <property type="entry name" value="GH32_Enzymes"/>
</dbReference>
<evidence type="ECO:0000259" key="5">
    <source>
        <dbReference type="Pfam" id="PF00251"/>
    </source>
</evidence>
<dbReference type="InterPro" id="IPR001362">
    <property type="entry name" value="Glyco_hydro_32"/>
</dbReference>
<dbReference type="PANTHER" id="PTHR43101">
    <property type="entry name" value="BETA-FRUCTOSIDASE"/>
    <property type="match status" value="1"/>
</dbReference>
<feature type="domain" description="Glycosyl hydrolase family 32 N-terminal" evidence="5">
    <location>
        <begin position="7"/>
        <end position="289"/>
    </location>
</feature>
<dbReference type="SUPFAM" id="SSF75005">
    <property type="entry name" value="Arabinanase/levansucrase/invertase"/>
    <property type="match status" value="1"/>
</dbReference>
<name>A0A1E3AEH2_9FIRM</name>
<evidence type="ECO:0000313" key="7">
    <source>
        <dbReference type="Proteomes" id="UP000094067"/>
    </source>
</evidence>
<organism evidence="6 7">
    <name type="scientific">Eisenbergiella tayi</name>
    <dbReference type="NCBI Taxonomy" id="1432052"/>
    <lineage>
        <taxon>Bacteria</taxon>
        <taxon>Bacillati</taxon>
        <taxon>Bacillota</taxon>
        <taxon>Clostridia</taxon>
        <taxon>Lachnospirales</taxon>
        <taxon>Lachnospiraceae</taxon>
        <taxon>Eisenbergiella</taxon>
    </lineage>
</organism>
<dbReference type="GO" id="GO:0005975">
    <property type="term" value="P:carbohydrate metabolic process"/>
    <property type="evidence" value="ECO:0007669"/>
    <property type="project" value="InterPro"/>
</dbReference>
<dbReference type="PANTHER" id="PTHR43101:SF1">
    <property type="entry name" value="BETA-FRUCTOSIDASE"/>
    <property type="match status" value="1"/>
</dbReference>
<protein>
    <recommendedName>
        <fullName evidence="2">beta-fructofuranosidase</fullName>
        <ecNumber evidence="2">3.2.1.26</ecNumber>
    </recommendedName>
</protein>
<dbReference type="Gene3D" id="2.60.120.560">
    <property type="entry name" value="Exo-inulinase, domain 1"/>
    <property type="match status" value="1"/>
</dbReference>
<dbReference type="Gene3D" id="2.115.10.20">
    <property type="entry name" value="Glycosyl hydrolase domain, family 43"/>
    <property type="match status" value="1"/>
</dbReference>
<reference evidence="6 7" key="1">
    <citation type="submission" date="2016-07" db="EMBL/GenBank/DDBJ databases">
        <title>Characterization of isolates of Eisenbergiella tayi derived from blood cultures, using whole genome sequencing.</title>
        <authorList>
            <person name="Burdz T."/>
            <person name="Wiebe D."/>
            <person name="Huynh C."/>
            <person name="Bernard K."/>
        </authorList>
    </citation>
    <scope>NUCLEOTIDE SEQUENCE [LARGE SCALE GENOMIC DNA]</scope>
    <source>
        <strain evidence="6 7">NML 110608</strain>
    </source>
</reference>
<dbReference type="Proteomes" id="UP000094067">
    <property type="component" value="Unassembled WGS sequence"/>
</dbReference>
<dbReference type="RefSeq" id="WP_069152858.1">
    <property type="nucleotide sequence ID" value="NZ_MCGH01000002.1"/>
</dbReference>
<dbReference type="Pfam" id="PF00251">
    <property type="entry name" value="Glyco_hydro_32N"/>
    <property type="match status" value="1"/>
</dbReference>
<accession>A0A1E3AEH2</accession>
<sequence length="488" mass="56295">MEKLFYRPKEAWFGDAIPFYDNGIFYIFYLYDERKAPATAYHTSWHLVSTKDFVHWNEEGEVLPAGGCDDLDHACYTGSVIKAPNGMYHLFYTGQNPLNPDLSQEGKPLQFILHAVSNDLKVWEKHYETAFSAPKGIFEPHDWRDPFVFYQEESGEYYMLLAARLKGQSFRRSGCVALCRSRDLWNWQPGEVFYSPGMYYTHECPDLFREGDWWYLLYSTFTARFATHYRKGKSLQGPWKVPGDDLLDARGLYAIKTVTDGRYRYGFGWVPTRHDNSDQEYLEWGGTLAVHEIYQQPDGDLAERLPHTIEAAFGEKKAVGPIFIEDGVQSEGEFISITSENTAWAMFDGLPGQGLLQAKFEWQPENRPTDFGIGLYMEEGEDNGYFFRFEPGYNRLVFDIWPRGSINGEQHRMGGDIPYVPAFERQLDYTVNEISIKLLVEQDICIIYVNDRTAMSARVCSIKDKWGFFATGGTVRVTDVSWQSLQPV</sequence>
<keyword evidence="4 6" id="KW-0326">Glycosidase</keyword>